<evidence type="ECO:0000313" key="2">
    <source>
        <dbReference type="EMBL" id="MPN30569.1"/>
    </source>
</evidence>
<dbReference type="InterPro" id="IPR008136">
    <property type="entry name" value="CinA_C"/>
</dbReference>
<feature type="domain" description="CinA C-terminal" evidence="1">
    <location>
        <begin position="3"/>
        <end position="151"/>
    </location>
</feature>
<dbReference type="NCBIfam" id="TIGR00199">
    <property type="entry name" value="PncC_domain"/>
    <property type="match status" value="1"/>
</dbReference>
<sequence>MNAKELSAIFRSSGRTLGAIESLTGGLFCETITSVPGASHFFKGGIVTYMTEEKVRLLNISYEEVDKYGVVSEQIASLMASRGARMLSTDYCVSFTGNAGPETMEGKPVGTVYIGFYCYNKVSVYHFELKGTRDEIRKECVNRAIDILAQLISTNN</sequence>
<dbReference type="Gene3D" id="3.90.950.20">
    <property type="entry name" value="CinA-like"/>
    <property type="match status" value="1"/>
</dbReference>
<dbReference type="InterPro" id="IPR036653">
    <property type="entry name" value="CinA-like_C"/>
</dbReference>
<accession>A0A645GXU2</accession>
<dbReference type="Pfam" id="PF02464">
    <property type="entry name" value="CinA"/>
    <property type="match status" value="1"/>
</dbReference>
<reference evidence="2" key="1">
    <citation type="submission" date="2019-08" db="EMBL/GenBank/DDBJ databases">
        <authorList>
            <person name="Kucharzyk K."/>
            <person name="Murdoch R.W."/>
            <person name="Higgins S."/>
            <person name="Loffler F."/>
        </authorList>
    </citation>
    <scope>NUCLEOTIDE SEQUENCE</scope>
</reference>
<gene>
    <name evidence="2" type="primary">cinA_15</name>
    <name evidence="2" type="ORF">SDC9_178040</name>
</gene>
<name>A0A645GXU2_9ZZZZ</name>
<dbReference type="AlphaFoldDB" id="A0A645GXU2"/>
<evidence type="ECO:0000259" key="1">
    <source>
        <dbReference type="Pfam" id="PF02464"/>
    </source>
</evidence>
<comment type="caution">
    <text evidence="2">The sequence shown here is derived from an EMBL/GenBank/DDBJ whole genome shotgun (WGS) entry which is preliminary data.</text>
</comment>
<organism evidence="2">
    <name type="scientific">bioreactor metagenome</name>
    <dbReference type="NCBI Taxonomy" id="1076179"/>
    <lineage>
        <taxon>unclassified sequences</taxon>
        <taxon>metagenomes</taxon>
        <taxon>ecological metagenomes</taxon>
    </lineage>
</organism>
<dbReference type="SUPFAM" id="SSF142433">
    <property type="entry name" value="CinA-like"/>
    <property type="match status" value="1"/>
</dbReference>
<dbReference type="EMBL" id="VSSQ01081723">
    <property type="protein sequence ID" value="MPN30569.1"/>
    <property type="molecule type" value="Genomic_DNA"/>
</dbReference>
<protein>
    <submittedName>
        <fullName evidence="2">Putative competence-damage inducible protein</fullName>
    </submittedName>
</protein>
<proteinExistence type="predicted"/>